<evidence type="ECO:0000256" key="5">
    <source>
        <dbReference type="ARBA" id="ARBA00022533"/>
    </source>
</evidence>
<dbReference type="PROSITE" id="PS00433">
    <property type="entry name" value="PHOSPHOFRUCTOKINASE"/>
    <property type="match status" value="1"/>
</dbReference>
<dbReference type="UniPathway" id="UPA00109">
    <property type="reaction ID" value="UER00182"/>
</dbReference>
<dbReference type="EC" id="2.7.1.11" evidence="14"/>
<dbReference type="KEGG" id="elv:FNIIJ_104"/>
<comment type="cofactor">
    <cofactor evidence="1 14">
        <name>Mg(2+)</name>
        <dbReference type="ChEBI" id="CHEBI:18420"/>
    </cofactor>
</comment>
<protein>
    <recommendedName>
        <fullName evidence="14">ATP-dependent 6-phosphofructokinase</fullName>
        <shortName evidence="14">ATP-PFK</shortName>
        <shortName evidence="14">Phosphofructokinase</shortName>
        <ecNumber evidence="14">2.7.1.11</ecNumber>
    </recommendedName>
    <alternativeName>
        <fullName evidence="14">Phosphohexokinase</fullName>
    </alternativeName>
</protein>
<dbReference type="InterPro" id="IPR012828">
    <property type="entry name" value="PFKA_ATP_prok"/>
</dbReference>
<keyword evidence="7 14" id="KW-0479">Metal-binding</keyword>
<feature type="binding site" description="in other chain" evidence="14">
    <location>
        <position position="225"/>
    </location>
    <ligand>
        <name>substrate</name>
        <note>ligand shared between dimeric partners</note>
    </ligand>
</feature>
<dbReference type="GO" id="GO:0030388">
    <property type="term" value="P:fructose 1,6-bisphosphate metabolic process"/>
    <property type="evidence" value="ECO:0007669"/>
    <property type="project" value="TreeGrafter"/>
</dbReference>
<feature type="binding site" evidence="14">
    <location>
        <position position="165"/>
    </location>
    <ligand>
        <name>substrate</name>
        <note>ligand shared between dimeric partners</note>
    </ligand>
</feature>
<keyword evidence="9 14" id="KW-0418">Kinase</keyword>
<feature type="binding site" evidence="14">
    <location>
        <begin position="74"/>
        <end position="75"/>
    </location>
    <ligand>
        <name>ATP</name>
        <dbReference type="ChEBI" id="CHEBI:30616"/>
    </ligand>
</feature>
<evidence type="ECO:0000256" key="9">
    <source>
        <dbReference type="ARBA" id="ARBA00022777"/>
    </source>
</evidence>
<feature type="binding site" description="in other chain" evidence="14">
    <location>
        <begin position="255"/>
        <end position="258"/>
    </location>
    <ligand>
        <name>substrate</name>
        <note>ligand shared between dimeric partners</note>
    </ligand>
</feature>
<keyword evidence="10 14" id="KW-0067">ATP-binding</keyword>
<dbReference type="EMBL" id="CP006873">
    <property type="protein sequence ID" value="AID37402.1"/>
    <property type="molecule type" value="Genomic_DNA"/>
</dbReference>
<dbReference type="InterPro" id="IPR012003">
    <property type="entry name" value="ATP_PFK_prok-type"/>
</dbReference>
<dbReference type="Pfam" id="PF00365">
    <property type="entry name" value="PFK"/>
    <property type="match status" value="1"/>
</dbReference>
<evidence type="ECO:0000256" key="2">
    <source>
        <dbReference type="ARBA" id="ARBA00004496"/>
    </source>
</evidence>
<evidence type="ECO:0000256" key="11">
    <source>
        <dbReference type="ARBA" id="ARBA00022842"/>
    </source>
</evidence>
<evidence type="ECO:0000259" key="15">
    <source>
        <dbReference type="Pfam" id="PF00365"/>
    </source>
</evidence>
<feature type="binding site" evidence="14">
    <location>
        <begin position="104"/>
        <end position="107"/>
    </location>
    <ligand>
        <name>ATP</name>
        <dbReference type="ChEBI" id="CHEBI:30616"/>
    </ligand>
</feature>
<dbReference type="PANTHER" id="PTHR13697:SF4">
    <property type="entry name" value="ATP-DEPENDENT 6-PHOSPHOFRUCTOKINASE"/>
    <property type="match status" value="1"/>
</dbReference>
<dbReference type="PANTHER" id="PTHR13697">
    <property type="entry name" value="PHOSPHOFRUCTOKINASE"/>
    <property type="match status" value="1"/>
</dbReference>
<organism evidence="16 17">
    <name type="scientific">Candidatus Walczuchella monophlebidarum</name>
    <dbReference type="NCBI Taxonomy" id="1415657"/>
    <lineage>
        <taxon>Bacteria</taxon>
        <taxon>Pseudomonadati</taxon>
        <taxon>Bacteroidota</taxon>
        <taxon>Flavobacteriia</taxon>
        <taxon>Flavobacteriales</taxon>
        <taxon>Candidatus Walczuchella</taxon>
    </lineage>
</organism>
<feature type="domain" description="Phosphofructokinase" evidence="15">
    <location>
        <begin position="5"/>
        <end position="281"/>
    </location>
</feature>
<dbReference type="SUPFAM" id="SSF53784">
    <property type="entry name" value="Phosphofructokinase"/>
    <property type="match status" value="1"/>
</dbReference>
<evidence type="ECO:0000256" key="10">
    <source>
        <dbReference type="ARBA" id="ARBA00022840"/>
    </source>
</evidence>
<comment type="similarity">
    <text evidence="14">Belongs to the phosphofructokinase type A (PFKA) family. ATP-dependent PFK group I subfamily. Prokaryotic clade 'B1' sub-subfamily.</text>
</comment>
<comment type="activity regulation">
    <text evidence="14">Allosterically activated by ADP and other diphosphonucleosides, and allosterically inhibited by phosphoenolpyruvate.</text>
</comment>
<dbReference type="FunFam" id="3.40.50.450:FF:000001">
    <property type="entry name" value="ATP-dependent 6-phosphofructokinase"/>
    <property type="match status" value="1"/>
</dbReference>
<dbReference type="InterPro" id="IPR035966">
    <property type="entry name" value="PKF_sf"/>
</dbReference>
<keyword evidence="11 14" id="KW-0460">Magnesium</keyword>
<evidence type="ECO:0000313" key="16">
    <source>
        <dbReference type="EMBL" id="AID37402.1"/>
    </source>
</evidence>
<comment type="caution">
    <text evidence="14">Lacks conserved residue(s) required for the propagation of feature annotation.</text>
</comment>
<keyword evidence="12 14" id="KW-0324">Glycolysis</keyword>
<dbReference type="GO" id="GO:0048029">
    <property type="term" value="F:monosaccharide binding"/>
    <property type="evidence" value="ECO:0007669"/>
    <property type="project" value="TreeGrafter"/>
</dbReference>
<dbReference type="InterPro" id="IPR022953">
    <property type="entry name" value="ATP_PFK"/>
</dbReference>
<keyword evidence="6 14" id="KW-0808">Transferase</keyword>
<dbReference type="FunFam" id="3.40.50.460:FF:000002">
    <property type="entry name" value="ATP-dependent 6-phosphofructokinase"/>
    <property type="match status" value="1"/>
</dbReference>
<dbReference type="HOGENOM" id="CLU_020655_0_1_10"/>
<dbReference type="GO" id="GO:0003872">
    <property type="term" value="F:6-phosphofructokinase activity"/>
    <property type="evidence" value="ECO:0007669"/>
    <property type="project" value="UniProtKB-UniRule"/>
</dbReference>
<evidence type="ECO:0000256" key="8">
    <source>
        <dbReference type="ARBA" id="ARBA00022741"/>
    </source>
</evidence>
<dbReference type="RefSeq" id="WP_038436108.1">
    <property type="nucleotide sequence ID" value="NZ_CP006873.1"/>
</dbReference>
<proteinExistence type="inferred from homology"/>
<evidence type="ECO:0000256" key="4">
    <source>
        <dbReference type="ARBA" id="ARBA00022490"/>
    </source>
</evidence>
<keyword evidence="8 14" id="KW-0547">Nucleotide-binding</keyword>
<feature type="binding site" evidence="14">
    <location>
        <position position="249"/>
    </location>
    <ligand>
        <name>substrate</name>
        <note>ligand shared between dimeric partners</note>
    </ligand>
</feature>
<dbReference type="Proteomes" id="UP000027148">
    <property type="component" value="Chromosome"/>
</dbReference>
<feature type="binding site" evidence="14">
    <location>
        <position position="13"/>
    </location>
    <ligand>
        <name>ATP</name>
        <dbReference type="ChEBI" id="CHEBI:30616"/>
    </ligand>
</feature>
<dbReference type="GO" id="GO:0005524">
    <property type="term" value="F:ATP binding"/>
    <property type="evidence" value="ECO:0007669"/>
    <property type="project" value="UniProtKB-UniRule"/>
</dbReference>
<evidence type="ECO:0000256" key="1">
    <source>
        <dbReference type="ARBA" id="ARBA00001946"/>
    </source>
</evidence>
<dbReference type="OrthoDB" id="9802503at2"/>
<feature type="binding site" description="in other chain" evidence="14">
    <location>
        <begin position="128"/>
        <end position="130"/>
    </location>
    <ligand>
        <name>substrate</name>
        <note>ligand shared between dimeric partners</note>
    </ligand>
</feature>
<dbReference type="Gene3D" id="3.40.50.450">
    <property type="match status" value="1"/>
</dbReference>
<comment type="subunit">
    <text evidence="14">Homotetramer.</text>
</comment>
<comment type="function">
    <text evidence="14">Catalyzes the phosphorylation of D-fructose 6-phosphate to fructose 1,6-bisphosphate by ATP, the first committing step of glycolysis.</text>
</comment>
<feature type="binding site" description="in other chain" evidence="14">
    <location>
        <begin position="216"/>
        <end position="218"/>
    </location>
    <ligand>
        <name>ADP</name>
        <dbReference type="ChEBI" id="CHEBI:456216"/>
        <note>allosteric activator; ligand shared between dimeric partners</note>
    </ligand>
</feature>
<dbReference type="InterPro" id="IPR000023">
    <property type="entry name" value="Phosphofructokinase_dom"/>
</dbReference>
<gene>
    <name evidence="14 16" type="primary">pfkA</name>
    <name evidence="16" type="ORF">FNIIJ_104</name>
</gene>
<accession>A0A068DQA3</accession>
<feature type="active site" description="Proton acceptor" evidence="14">
    <location>
        <position position="130"/>
    </location>
</feature>
<evidence type="ECO:0000256" key="14">
    <source>
        <dbReference type="HAMAP-Rule" id="MF_00339"/>
    </source>
</evidence>
<evidence type="ECO:0000256" key="13">
    <source>
        <dbReference type="ARBA" id="ARBA00048070"/>
    </source>
</evidence>
<keyword evidence="4 14" id="KW-0963">Cytoplasm</keyword>
<dbReference type="AlphaFoldDB" id="A0A068DQA3"/>
<sequence length="325" mass="35597">MGVEKLGVMTSGGDSPGMNAAIRAVVHTAAQYEIQCFGIRLGYKGLIEGDVLELETKDVRNILHRGGTFLKTARSDKFRTFEGRKKAYENIQKYKMEGLIIIGGDGSFTGAKVFGSEYDIPIIGIPGTIDNDIYGTDFTVGYDTALNTVVNVIDKIVDTATSHNRLFFIEVMGRDSGFIALNSGIATGALDILIPEKDYTLDKLFSSVERGSNQGKSSRIIVVAEGKKLGRVYALAKATQIKFPYYDIRVSILGHVQRGGNPSCYDRVLASRFGVEAVEALLHGKREVLIGIRSGKIIFTTFEEAIQKQKEINKDIIKILDVISV</sequence>
<evidence type="ECO:0000313" key="17">
    <source>
        <dbReference type="Proteomes" id="UP000027148"/>
    </source>
</evidence>
<keyword evidence="5 14" id="KW-0021">Allosteric enzyme</keyword>
<dbReference type="GO" id="GO:0046872">
    <property type="term" value="F:metal ion binding"/>
    <property type="evidence" value="ECO:0007669"/>
    <property type="project" value="UniProtKB-KW"/>
</dbReference>
<comment type="subcellular location">
    <subcellularLocation>
        <location evidence="2 14">Cytoplasm</location>
    </subcellularLocation>
</comment>
<dbReference type="InterPro" id="IPR015912">
    <property type="entry name" value="Phosphofructokinase_CS"/>
</dbReference>
<evidence type="ECO:0000256" key="7">
    <source>
        <dbReference type="ARBA" id="ARBA00022723"/>
    </source>
</evidence>
<dbReference type="GO" id="GO:0005945">
    <property type="term" value="C:6-phosphofructokinase complex"/>
    <property type="evidence" value="ECO:0007669"/>
    <property type="project" value="TreeGrafter"/>
</dbReference>
<evidence type="ECO:0000256" key="12">
    <source>
        <dbReference type="ARBA" id="ARBA00023152"/>
    </source>
</evidence>
<keyword evidence="17" id="KW-1185">Reference proteome</keyword>
<dbReference type="GO" id="GO:0061621">
    <property type="term" value="P:canonical glycolysis"/>
    <property type="evidence" value="ECO:0007669"/>
    <property type="project" value="TreeGrafter"/>
</dbReference>
<dbReference type="NCBIfam" id="NF002872">
    <property type="entry name" value="PRK03202.1"/>
    <property type="match status" value="1"/>
</dbReference>
<feature type="binding site" evidence="14">
    <location>
        <position position="105"/>
    </location>
    <ligand>
        <name>Mg(2+)</name>
        <dbReference type="ChEBI" id="CHEBI:18420"/>
        <note>catalytic</note>
    </ligand>
</feature>
<dbReference type="HAMAP" id="MF_00339">
    <property type="entry name" value="Phosphofructokinase_I_B1"/>
    <property type="match status" value="1"/>
</dbReference>
<dbReference type="GO" id="GO:0042802">
    <property type="term" value="F:identical protein binding"/>
    <property type="evidence" value="ECO:0007669"/>
    <property type="project" value="TreeGrafter"/>
</dbReference>
<dbReference type="NCBIfam" id="TIGR02482">
    <property type="entry name" value="PFKA_ATP"/>
    <property type="match status" value="1"/>
</dbReference>
<dbReference type="Gene3D" id="3.40.50.460">
    <property type="entry name" value="Phosphofructokinase domain"/>
    <property type="match status" value="1"/>
</dbReference>
<comment type="catalytic activity">
    <reaction evidence="13 14">
        <text>beta-D-fructose 6-phosphate + ATP = beta-D-fructose 1,6-bisphosphate + ADP + H(+)</text>
        <dbReference type="Rhea" id="RHEA:16109"/>
        <dbReference type="ChEBI" id="CHEBI:15378"/>
        <dbReference type="ChEBI" id="CHEBI:30616"/>
        <dbReference type="ChEBI" id="CHEBI:32966"/>
        <dbReference type="ChEBI" id="CHEBI:57634"/>
        <dbReference type="ChEBI" id="CHEBI:456216"/>
        <dbReference type="EC" id="2.7.1.11"/>
    </reaction>
</comment>
<dbReference type="GO" id="GO:0006002">
    <property type="term" value="P:fructose 6-phosphate metabolic process"/>
    <property type="evidence" value="ECO:0007669"/>
    <property type="project" value="UniProtKB-UniRule"/>
</dbReference>
<dbReference type="PRINTS" id="PR00476">
    <property type="entry name" value="PHFRCTKINASE"/>
</dbReference>
<evidence type="ECO:0000256" key="3">
    <source>
        <dbReference type="ARBA" id="ARBA00004679"/>
    </source>
</evidence>
<feature type="binding site" description="in other chain" evidence="14">
    <location>
        <begin position="172"/>
        <end position="174"/>
    </location>
    <ligand>
        <name>substrate</name>
        <note>ligand shared between dimeric partners</note>
    </ligand>
</feature>
<dbReference type="PIRSF" id="PIRSF000532">
    <property type="entry name" value="ATP_PFK_prok"/>
    <property type="match status" value="1"/>
</dbReference>
<reference evidence="16 17" key="1">
    <citation type="journal article" date="2014" name="Genome Biol. Evol.">
        <title>Genome sequence of "Candidatus Walczuchella monophlebidarum" the flavobacterial endosymbiont of Llaveia axin axin (Hemiptera: Coccoidea: Monophlebidae).</title>
        <authorList>
            <person name="Rosas-Perez T."/>
            <person name="Rosenblueth M."/>
            <person name="Rincon-Rosales R."/>
            <person name="Mora J."/>
            <person name="Martinez-Romero E."/>
        </authorList>
    </citation>
    <scope>NUCLEOTIDE SEQUENCE [LARGE SCALE GENOMIC DNA]</scope>
    <source>
        <strain evidence="16">FNIIJ</strain>
    </source>
</reference>
<dbReference type="STRING" id="1415657.FNIIJ_104"/>
<dbReference type="GO" id="GO:0070095">
    <property type="term" value="F:fructose-6-phosphate binding"/>
    <property type="evidence" value="ECO:0007669"/>
    <property type="project" value="TreeGrafter"/>
</dbReference>
<evidence type="ECO:0000256" key="6">
    <source>
        <dbReference type="ARBA" id="ARBA00022679"/>
    </source>
</evidence>
<comment type="pathway">
    <text evidence="3 14">Carbohydrate degradation; glycolysis; D-glyceraldehyde 3-phosphate and glycerone phosphate from D-glucose: step 3/4.</text>
</comment>
<name>A0A068DQA3_9FLAO</name>
<dbReference type="GO" id="GO:0016208">
    <property type="term" value="F:AMP binding"/>
    <property type="evidence" value="ECO:0007669"/>
    <property type="project" value="TreeGrafter"/>
</dbReference>